<dbReference type="GO" id="GO:0005829">
    <property type="term" value="C:cytosol"/>
    <property type="evidence" value="ECO:0007669"/>
    <property type="project" value="TreeGrafter"/>
</dbReference>
<dbReference type="AlphaFoldDB" id="A0A7S1THT1"/>
<evidence type="ECO:0000256" key="6">
    <source>
        <dbReference type="PROSITE-ProRule" id="PRU00221"/>
    </source>
</evidence>
<keyword evidence="5" id="KW-0539">Nucleus</keyword>
<keyword evidence="4" id="KW-0677">Repeat</keyword>
<evidence type="ECO:0000256" key="2">
    <source>
        <dbReference type="ARBA" id="ARBA00022574"/>
    </source>
</evidence>
<proteinExistence type="predicted"/>
<dbReference type="PROSITE" id="PS50082">
    <property type="entry name" value="WD_REPEATS_2"/>
    <property type="match status" value="1"/>
</dbReference>
<dbReference type="SMART" id="SM00320">
    <property type="entry name" value="WD40"/>
    <property type="match status" value="3"/>
</dbReference>
<dbReference type="EMBL" id="HBGH01016755">
    <property type="protein sequence ID" value="CAD9237186.1"/>
    <property type="molecule type" value="Transcribed_RNA"/>
</dbReference>
<dbReference type="InterPro" id="IPR028884">
    <property type="entry name" value="Trm82"/>
</dbReference>
<accession>A0A7S1THT1</accession>
<gene>
    <name evidence="8" type="ORF">CCAE0312_LOCUS9284</name>
</gene>
<dbReference type="Pfam" id="PF00400">
    <property type="entry name" value="WD40"/>
    <property type="match status" value="1"/>
</dbReference>
<dbReference type="InterPro" id="IPR015943">
    <property type="entry name" value="WD40/YVTN_repeat-like_dom_sf"/>
</dbReference>
<sequence>MSLALLASTSTEPSFVLCSVRGGGLLLLETHAKEAAGGSVEFSINTVELLTVSAEHLDSSVVSAGALRSIRELHVAAATEDKRVHYWVYDAASGLTKRGSRKFSKRLSYLEFSGDARFLIVADKVGDIHRVALATISGESNEEEESEAPWMGHFGLVTCISLGVGRVASGDREGKIRVSRYPDSFVIDSFCLGHKTAVSCVSFVDDSACLLLSGDASGHVCLWDASNGDLLDEKILDDDSPQPIVGITPFISESRSGVAVLKHQSSDVYIFHEVIRSRAIREESRIGLDVPLSGMVTGYPDFLWASSLQANEGQDSAVIISLVSDAAHSQTLQMAISQALRSSLSNLDPSGPLILPGEWISALSKKQYQANWKKKKRRVVGDDEKSSPVKTEQV</sequence>
<dbReference type="GO" id="GO:0043527">
    <property type="term" value="C:tRNA methyltransferase complex"/>
    <property type="evidence" value="ECO:0007669"/>
    <property type="project" value="TreeGrafter"/>
</dbReference>
<reference evidence="8" key="1">
    <citation type="submission" date="2021-01" db="EMBL/GenBank/DDBJ databases">
        <authorList>
            <person name="Corre E."/>
            <person name="Pelletier E."/>
            <person name="Niang G."/>
            <person name="Scheremetjew M."/>
            <person name="Finn R."/>
            <person name="Kale V."/>
            <person name="Holt S."/>
            <person name="Cochrane G."/>
            <person name="Meng A."/>
            <person name="Brown T."/>
            <person name="Cohen L."/>
        </authorList>
    </citation>
    <scope>NUCLEOTIDE SEQUENCE</scope>
    <source>
        <strain evidence="8">SAG 36.94</strain>
    </source>
</reference>
<evidence type="ECO:0000313" key="8">
    <source>
        <dbReference type="EMBL" id="CAD9237186.1"/>
    </source>
</evidence>
<evidence type="ECO:0000256" key="5">
    <source>
        <dbReference type="ARBA" id="ARBA00023242"/>
    </source>
</evidence>
<dbReference type="InterPro" id="IPR001680">
    <property type="entry name" value="WD40_rpt"/>
</dbReference>
<feature type="repeat" description="WD" evidence="6">
    <location>
        <begin position="191"/>
        <end position="233"/>
    </location>
</feature>
<dbReference type="GO" id="GO:0006400">
    <property type="term" value="P:tRNA modification"/>
    <property type="evidence" value="ECO:0007669"/>
    <property type="project" value="TreeGrafter"/>
</dbReference>
<dbReference type="PANTHER" id="PTHR16288:SF0">
    <property type="entry name" value="TRNA (GUANINE-N(7)-)-METHYLTRANSFERASE NON-CATALYTIC SUBUNIT WDR4"/>
    <property type="match status" value="1"/>
</dbReference>
<dbReference type="PANTHER" id="PTHR16288">
    <property type="entry name" value="WD40 REPEAT PROTEIN 4"/>
    <property type="match status" value="1"/>
</dbReference>
<dbReference type="GO" id="GO:0005634">
    <property type="term" value="C:nucleus"/>
    <property type="evidence" value="ECO:0007669"/>
    <property type="project" value="UniProtKB-SubCell"/>
</dbReference>
<evidence type="ECO:0000256" key="4">
    <source>
        <dbReference type="ARBA" id="ARBA00022737"/>
    </source>
</evidence>
<evidence type="ECO:0000256" key="7">
    <source>
        <dbReference type="SAM" id="MobiDB-lite"/>
    </source>
</evidence>
<keyword evidence="3" id="KW-0819">tRNA processing</keyword>
<evidence type="ECO:0000256" key="1">
    <source>
        <dbReference type="ARBA" id="ARBA00004123"/>
    </source>
</evidence>
<name>A0A7S1THT1_9RHOD</name>
<comment type="subcellular location">
    <subcellularLocation>
        <location evidence="1">Nucleus</location>
    </subcellularLocation>
</comment>
<protein>
    <recommendedName>
        <fullName evidence="9">WD repeat-containing protein 4 homolog</fullName>
    </recommendedName>
</protein>
<evidence type="ECO:0008006" key="9">
    <source>
        <dbReference type="Google" id="ProtNLM"/>
    </source>
</evidence>
<feature type="compositionally biased region" description="Basic and acidic residues" evidence="7">
    <location>
        <begin position="379"/>
        <end position="394"/>
    </location>
</feature>
<organism evidence="8">
    <name type="scientific">Compsopogon caeruleus</name>
    <dbReference type="NCBI Taxonomy" id="31354"/>
    <lineage>
        <taxon>Eukaryota</taxon>
        <taxon>Rhodophyta</taxon>
        <taxon>Compsopogonophyceae</taxon>
        <taxon>Compsopogonales</taxon>
        <taxon>Compsopogonaceae</taxon>
        <taxon>Compsopogon</taxon>
    </lineage>
</organism>
<dbReference type="GO" id="GO:0036265">
    <property type="term" value="P:RNA (guanine-N7)-methylation"/>
    <property type="evidence" value="ECO:0007669"/>
    <property type="project" value="InterPro"/>
</dbReference>
<dbReference type="Gene3D" id="2.130.10.10">
    <property type="entry name" value="YVTN repeat-like/Quinoprotein amine dehydrogenase"/>
    <property type="match status" value="1"/>
</dbReference>
<keyword evidence="2 6" id="KW-0853">WD repeat</keyword>
<evidence type="ECO:0000256" key="3">
    <source>
        <dbReference type="ARBA" id="ARBA00022694"/>
    </source>
</evidence>
<dbReference type="SUPFAM" id="SSF101908">
    <property type="entry name" value="Putative isomerase YbhE"/>
    <property type="match status" value="1"/>
</dbReference>
<feature type="region of interest" description="Disordered" evidence="7">
    <location>
        <begin position="374"/>
        <end position="394"/>
    </location>
</feature>